<keyword evidence="3" id="KW-1185">Reference proteome</keyword>
<dbReference type="HOGENOM" id="CLU_1290575_0_0_1"/>
<keyword evidence="1" id="KW-1133">Transmembrane helix</keyword>
<keyword evidence="1" id="KW-0472">Membrane</keyword>
<dbReference type="Gramene" id="Bo9g079610.1">
    <property type="protein sequence ID" value="Bo9g079610.1"/>
    <property type="gene ID" value="Bo9g079610"/>
</dbReference>
<proteinExistence type="predicted"/>
<name>A0A0D3E8F0_BRAOL</name>
<organism evidence="2 3">
    <name type="scientific">Brassica oleracea var. oleracea</name>
    <dbReference type="NCBI Taxonomy" id="109376"/>
    <lineage>
        <taxon>Eukaryota</taxon>
        <taxon>Viridiplantae</taxon>
        <taxon>Streptophyta</taxon>
        <taxon>Embryophyta</taxon>
        <taxon>Tracheophyta</taxon>
        <taxon>Spermatophyta</taxon>
        <taxon>Magnoliopsida</taxon>
        <taxon>eudicotyledons</taxon>
        <taxon>Gunneridae</taxon>
        <taxon>Pentapetalae</taxon>
        <taxon>rosids</taxon>
        <taxon>malvids</taxon>
        <taxon>Brassicales</taxon>
        <taxon>Brassicaceae</taxon>
        <taxon>Brassiceae</taxon>
        <taxon>Brassica</taxon>
    </lineage>
</organism>
<evidence type="ECO:0000313" key="3">
    <source>
        <dbReference type="Proteomes" id="UP000032141"/>
    </source>
</evidence>
<protein>
    <submittedName>
        <fullName evidence="2">Uncharacterized protein</fullName>
    </submittedName>
</protein>
<feature type="transmembrane region" description="Helical" evidence="1">
    <location>
        <begin position="148"/>
        <end position="170"/>
    </location>
</feature>
<evidence type="ECO:0000313" key="2">
    <source>
        <dbReference type="EnsemblPlants" id="Bo9g079610.1"/>
    </source>
</evidence>
<evidence type="ECO:0000256" key="1">
    <source>
        <dbReference type="SAM" id="Phobius"/>
    </source>
</evidence>
<accession>A0A0D3E8F0</accession>
<dbReference type="OMA" id="SNISPWE"/>
<dbReference type="Proteomes" id="UP000032141">
    <property type="component" value="Chromosome C9"/>
</dbReference>
<sequence length="214" mass="23881">MASSCYSGHCRASSNISPWEELQTAGVFVGYLGCSLPHFPFFVHRRLRISDGKKLRSWWVVGRWCRALLEDGGDTLDFRKLSIGAKASFGAVAVGSSGAVALGGERFESRVSLDSGARGRGMPPSIALPLKINHGRVCHRFRTRWPVLIRWFSSSTWICFTNLGLIYMFFRSGSYFGRHMGSLLGSLLKYNAEVFQTTSRRLPGSLPDDFKEVF</sequence>
<reference evidence="2" key="2">
    <citation type="submission" date="2015-03" db="UniProtKB">
        <authorList>
            <consortium name="EnsemblPlants"/>
        </authorList>
    </citation>
    <scope>IDENTIFICATION</scope>
</reference>
<dbReference type="EnsemblPlants" id="Bo9g079610.1">
    <property type="protein sequence ID" value="Bo9g079610.1"/>
    <property type="gene ID" value="Bo9g079610"/>
</dbReference>
<keyword evidence="1" id="KW-0812">Transmembrane</keyword>
<reference evidence="2 3" key="1">
    <citation type="journal article" date="2014" name="Genome Biol.">
        <title>Transcriptome and methylome profiling reveals relics of genome dominance in the mesopolyploid Brassica oleracea.</title>
        <authorList>
            <person name="Parkin I.A."/>
            <person name="Koh C."/>
            <person name="Tang H."/>
            <person name="Robinson S.J."/>
            <person name="Kagale S."/>
            <person name="Clarke W.E."/>
            <person name="Town C.D."/>
            <person name="Nixon J."/>
            <person name="Krishnakumar V."/>
            <person name="Bidwell S.L."/>
            <person name="Denoeud F."/>
            <person name="Belcram H."/>
            <person name="Links M.G."/>
            <person name="Just J."/>
            <person name="Clarke C."/>
            <person name="Bender T."/>
            <person name="Huebert T."/>
            <person name="Mason A.S."/>
            <person name="Pires J.C."/>
            <person name="Barker G."/>
            <person name="Moore J."/>
            <person name="Walley P.G."/>
            <person name="Manoli S."/>
            <person name="Batley J."/>
            <person name="Edwards D."/>
            <person name="Nelson M.N."/>
            <person name="Wang X."/>
            <person name="Paterson A.H."/>
            <person name="King G."/>
            <person name="Bancroft I."/>
            <person name="Chalhoub B."/>
            <person name="Sharpe A.G."/>
        </authorList>
    </citation>
    <scope>NUCLEOTIDE SEQUENCE</scope>
    <source>
        <strain evidence="2 3">cv. TO1000</strain>
    </source>
</reference>
<dbReference type="AlphaFoldDB" id="A0A0D3E8F0"/>